<dbReference type="RefSeq" id="WP_011748887.1">
    <property type="nucleotide sequence ID" value="NC_008686.1"/>
</dbReference>
<dbReference type="GeneID" id="93451000"/>
<protein>
    <recommendedName>
        <fullName evidence="4">Lipopolysaccharide export system protein LptC</fullName>
    </recommendedName>
</protein>
<organism evidence="2 3">
    <name type="scientific">Paracoccus denitrificans (strain Pd 1222)</name>
    <dbReference type="NCBI Taxonomy" id="318586"/>
    <lineage>
        <taxon>Bacteria</taxon>
        <taxon>Pseudomonadati</taxon>
        <taxon>Pseudomonadota</taxon>
        <taxon>Alphaproteobacteria</taxon>
        <taxon>Rhodobacterales</taxon>
        <taxon>Paracoccaceae</taxon>
        <taxon>Paracoccus</taxon>
    </lineage>
</organism>
<reference evidence="3" key="1">
    <citation type="submission" date="2006-12" db="EMBL/GenBank/DDBJ databases">
        <title>Complete sequence of chromosome 1 of Paracoccus denitrificans PD1222.</title>
        <authorList>
            <person name="Copeland A."/>
            <person name="Lucas S."/>
            <person name="Lapidus A."/>
            <person name="Barry K."/>
            <person name="Detter J.C."/>
            <person name="Glavina del Rio T."/>
            <person name="Hammon N."/>
            <person name="Israni S."/>
            <person name="Dalin E."/>
            <person name="Tice H."/>
            <person name="Pitluck S."/>
            <person name="Munk A.C."/>
            <person name="Brettin T."/>
            <person name="Bruce D."/>
            <person name="Han C."/>
            <person name="Tapia R."/>
            <person name="Gilna P."/>
            <person name="Schmutz J."/>
            <person name="Larimer F."/>
            <person name="Land M."/>
            <person name="Hauser L."/>
            <person name="Kyrpides N."/>
            <person name="Lykidis A."/>
            <person name="Spiro S."/>
            <person name="Richardson D.J."/>
            <person name="Moir J.W.B."/>
            <person name="Ferguson S.J."/>
            <person name="van Spanning R.J.M."/>
            <person name="Richardson P."/>
        </authorList>
    </citation>
    <scope>NUCLEOTIDE SEQUENCE [LARGE SCALE GENOMIC DNA]</scope>
    <source>
        <strain evidence="3">Pd 1222</strain>
    </source>
</reference>
<gene>
    <name evidence="2" type="ordered locus">Pden_2607</name>
</gene>
<dbReference type="AlphaFoldDB" id="A1B5A0"/>
<feature type="transmembrane region" description="Helical" evidence="1">
    <location>
        <begin position="7"/>
        <end position="29"/>
    </location>
</feature>
<evidence type="ECO:0000313" key="3">
    <source>
        <dbReference type="Proteomes" id="UP000000361"/>
    </source>
</evidence>
<dbReference type="KEGG" id="pde:Pden_2607"/>
<evidence type="ECO:0008006" key="4">
    <source>
        <dbReference type="Google" id="ProtNLM"/>
    </source>
</evidence>
<dbReference type="OrthoDB" id="7871110at2"/>
<dbReference type="HOGENOM" id="CLU_114957_0_0_5"/>
<proteinExistence type="predicted"/>
<evidence type="ECO:0000313" key="2">
    <source>
        <dbReference type="EMBL" id="ABL70694.1"/>
    </source>
</evidence>
<evidence type="ECO:0000256" key="1">
    <source>
        <dbReference type="SAM" id="Phobius"/>
    </source>
</evidence>
<dbReference type="Proteomes" id="UP000000361">
    <property type="component" value="Chromosome 1"/>
</dbReference>
<dbReference type="EMBL" id="CP000489">
    <property type="protein sequence ID" value="ABL70694.1"/>
    <property type="molecule type" value="Genomic_DNA"/>
</dbReference>
<accession>A1B5A0</accession>
<sequence length="193" mass="20357">MTTRSRIVAWLRVLLPLTALAILSVLFLLGRKPDPEASIPYADVDPRELAERQAVTGPTYAGVTRDGAQLSISAAEARPGGDKGEGIAQAVHMTLRARDGRAADVSAGAASLQGEQVRLGEGVRMTTADGWVLTAPDLLASTTEGRLVSEDEVNVLAPFGTMTAGRMELRPSEQGSGDHVLDLSGGVRLIYRP</sequence>
<dbReference type="STRING" id="318586.Pden_2607"/>
<keyword evidence="1" id="KW-0812">Transmembrane</keyword>
<keyword evidence="1" id="KW-0472">Membrane</keyword>
<dbReference type="EnsemblBacteria" id="ABL70694">
    <property type="protein sequence ID" value="ABL70694"/>
    <property type="gene ID" value="Pden_2607"/>
</dbReference>
<name>A1B5A0_PARDP</name>
<keyword evidence="1" id="KW-1133">Transmembrane helix</keyword>
<dbReference type="eggNOG" id="COG5375">
    <property type="taxonomic scope" value="Bacteria"/>
</dbReference>
<keyword evidence="3" id="KW-1185">Reference proteome</keyword>